<gene>
    <name evidence="1" type="ORF">ACFQ1S_45485</name>
</gene>
<feature type="non-terminal residue" evidence="1">
    <location>
        <position position="170"/>
    </location>
</feature>
<evidence type="ECO:0000313" key="1">
    <source>
        <dbReference type="EMBL" id="MFD1052327.1"/>
    </source>
</evidence>
<evidence type="ECO:0000313" key="2">
    <source>
        <dbReference type="Proteomes" id="UP001597045"/>
    </source>
</evidence>
<keyword evidence="2" id="KW-1185">Reference proteome</keyword>
<comment type="caution">
    <text evidence="1">The sequence shown here is derived from an EMBL/GenBank/DDBJ whole genome shotgun (WGS) entry which is preliminary data.</text>
</comment>
<name>A0ABW3MQQ3_9PSEU</name>
<proteinExistence type="predicted"/>
<organism evidence="1 2">
    <name type="scientific">Kibdelosporangium lantanae</name>
    <dbReference type="NCBI Taxonomy" id="1497396"/>
    <lineage>
        <taxon>Bacteria</taxon>
        <taxon>Bacillati</taxon>
        <taxon>Actinomycetota</taxon>
        <taxon>Actinomycetes</taxon>
        <taxon>Pseudonocardiales</taxon>
        <taxon>Pseudonocardiaceae</taxon>
        <taxon>Kibdelosporangium</taxon>
    </lineage>
</organism>
<dbReference type="Proteomes" id="UP001597045">
    <property type="component" value="Unassembled WGS sequence"/>
</dbReference>
<accession>A0ABW3MQQ3</accession>
<reference evidence="2" key="1">
    <citation type="journal article" date="2019" name="Int. J. Syst. Evol. Microbiol.">
        <title>The Global Catalogue of Microorganisms (GCM) 10K type strain sequencing project: providing services to taxonomists for standard genome sequencing and annotation.</title>
        <authorList>
            <consortium name="The Broad Institute Genomics Platform"/>
            <consortium name="The Broad Institute Genome Sequencing Center for Infectious Disease"/>
            <person name="Wu L."/>
            <person name="Ma J."/>
        </authorList>
    </citation>
    <scope>NUCLEOTIDE SEQUENCE [LARGE SCALE GENOMIC DNA]</scope>
    <source>
        <strain evidence="2">JCM 31486</strain>
    </source>
</reference>
<sequence>MLDLATAMHWYSDLRGDGELWREVFSAGADAARALGDVRAEAEQANYLSWALFILCGQPHEALKVHQRALAAATEAGDLVLEAWAYYYRSGIESRMVAPEAAVRYNRRAVELFSEAGYVNGQFLALSLLGKRLHTLGEYAEAVALHRECVAHYRGVVASPGNDELLSMAL</sequence>
<dbReference type="SUPFAM" id="SSF48452">
    <property type="entry name" value="TPR-like"/>
    <property type="match status" value="1"/>
</dbReference>
<dbReference type="InterPro" id="IPR011990">
    <property type="entry name" value="TPR-like_helical_dom_sf"/>
</dbReference>
<dbReference type="Gene3D" id="1.25.40.10">
    <property type="entry name" value="Tetratricopeptide repeat domain"/>
    <property type="match status" value="1"/>
</dbReference>
<dbReference type="EMBL" id="JBHTIS010004326">
    <property type="protein sequence ID" value="MFD1052327.1"/>
    <property type="molecule type" value="Genomic_DNA"/>
</dbReference>
<protein>
    <submittedName>
        <fullName evidence="1">Tetratricopeptide repeat protein</fullName>
    </submittedName>
</protein>